<organism evidence="1 2">
    <name type="scientific">Cephalotus follicularis</name>
    <name type="common">Albany pitcher plant</name>
    <dbReference type="NCBI Taxonomy" id="3775"/>
    <lineage>
        <taxon>Eukaryota</taxon>
        <taxon>Viridiplantae</taxon>
        <taxon>Streptophyta</taxon>
        <taxon>Embryophyta</taxon>
        <taxon>Tracheophyta</taxon>
        <taxon>Spermatophyta</taxon>
        <taxon>Magnoliopsida</taxon>
        <taxon>eudicotyledons</taxon>
        <taxon>Gunneridae</taxon>
        <taxon>Pentapetalae</taxon>
        <taxon>rosids</taxon>
        <taxon>fabids</taxon>
        <taxon>Oxalidales</taxon>
        <taxon>Cephalotaceae</taxon>
        <taxon>Cephalotus</taxon>
    </lineage>
</organism>
<dbReference type="PANTHER" id="PTHR34222:SF79">
    <property type="entry name" value="RETROVIRUS-RELATED POL POLYPROTEIN FROM TRANSPOSON TNT 1-94"/>
    <property type="match status" value="1"/>
</dbReference>
<evidence type="ECO:0000313" key="2">
    <source>
        <dbReference type="Proteomes" id="UP000187406"/>
    </source>
</evidence>
<dbReference type="PANTHER" id="PTHR34222">
    <property type="entry name" value="GAG_PRE-INTEGRS DOMAIN-CONTAINING PROTEIN"/>
    <property type="match status" value="1"/>
</dbReference>
<comment type="caution">
    <text evidence="1">The sequence shown here is derived from an EMBL/GenBank/DDBJ whole genome shotgun (WGS) entry which is preliminary data.</text>
</comment>
<dbReference type="Proteomes" id="UP000187406">
    <property type="component" value="Unassembled WGS sequence"/>
</dbReference>
<sequence>MPFPTLREAYNMVQHEETHRSSMLPFGPLDRSAFVTMSWPSPSVPNYVHNQADKALHHCDYCNKDNHIRETCFKLHGSPRGWGGQSGSRGGRFNYRDRFTSQAHFSEGSVGADSFAISDPTLVLSSKQIIAPQSLISQ</sequence>
<dbReference type="EMBL" id="BDDD01000701">
    <property type="protein sequence ID" value="GAV69210.1"/>
    <property type="molecule type" value="Genomic_DNA"/>
</dbReference>
<proteinExistence type="predicted"/>
<protein>
    <submittedName>
        <fullName evidence="1">Uncharacterized protein</fullName>
    </submittedName>
</protein>
<reference evidence="2" key="1">
    <citation type="submission" date="2016-04" db="EMBL/GenBank/DDBJ databases">
        <title>Cephalotus genome sequencing.</title>
        <authorList>
            <person name="Fukushima K."/>
            <person name="Hasebe M."/>
            <person name="Fang X."/>
        </authorList>
    </citation>
    <scope>NUCLEOTIDE SEQUENCE [LARGE SCALE GENOMIC DNA]</scope>
    <source>
        <strain evidence="2">cv. St1</strain>
    </source>
</reference>
<gene>
    <name evidence="1" type="ORF">CFOL_v3_12711</name>
</gene>
<evidence type="ECO:0000313" key="1">
    <source>
        <dbReference type="EMBL" id="GAV69210.1"/>
    </source>
</evidence>
<accession>A0A1Q3BMF6</accession>
<dbReference type="InParanoid" id="A0A1Q3BMF6"/>
<keyword evidence="2" id="KW-1185">Reference proteome</keyword>
<name>A0A1Q3BMF6_CEPFO</name>
<dbReference type="OrthoDB" id="1746033at2759"/>
<dbReference type="AlphaFoldDB" id="A0A1Q3BMF6"/>